<feature type="compositionally biased region" description="Basic and acidic residues" evidence="1">
    <location>
        <begin position="20"/>
        <end position="34"/>
    </location>
</feature>
<keyword evidence="3" id="KW-1185">Reference proteome</keyword>
<gene>
    <name evidence="2" type="ORF">AVEN_127138_1</name>
</gene>
<sequence length="104" mass="12160">MKFEDFGQVSKASSSCNKFSEGRQIRHSKGRNERSTLTNNDHGKLLRKPIVVNCLMTITEHNSCYRQIFQTLLPKIVTQHLLLWKMCLWWVPKNLTFEHSLVVS</sequence>
<evidence type="ECO:0000256" key="1">
    <source>
        <dbReference type="SAM" id="MobiDB-lite"/>
    </source>
</evidence>
<dbReference type="EMBL" id="BGPR01008786">
    <property type="protein sequence ID" value="GBN36072.1"/>
    <property type="molecule type" value="Genomic_DNA"/>
</dbReference>
<organism evidence="2 3">
    <name type="scientific">Araneus ventricosus</name>
    <name type="common">Orbweaver spider</name>
    <name type="synonym">Epeira ventricosa</name>
    <dbReference type="NCBI Taxonomy" id="182803"/>
    <lineage>
        <taxon>Eukaryota</taxon>
        <taxon>Metazoa</taxon>
        <taxon>Ecdysozoa</taxon>
        <taxon>Arthropoda</taxon>
        <taxon>Chelicerata</taxon>
        <taxon>Arachnida</taxon>
        <taxon>Araneae</taxon>
        <taxon>Araneomorphae</taxon>
        <taxon>Entelegynae</taxon>
        <taxon>Araneoidea</taxon>
        <taxon>Araneidae</taxon>
        <taxon>Araneus</taxon>
    </lineage>
</organism>
<comment type="caution">
    <text evidence="2">The sequence shown here is derived from an EMBL/GenBank/DDBJ whole genome shotgun (WGS) entry which is preliminary data.</text>
</comment>
<dbReference type="AlphaFoldDB" id="A0A4Y2NAY4"/>
<reference evidence="2 3" key="1">
    <citation type="journal article" date="2019" name="Sci. Rep.">
        <title>Orb-weaving spider Araneus ventricosus genome elucidates the spidroin gene catalogue.</title>
        <authorList>
            <person name="Kono N."/>
            <person name="Nakamura H."/>
            <person name="Ohtoshi R."/>
            <person name="Moran D.A.P."/>
            <person name="Shinohara A."/>
            <person name="Yoshida Y."/>
            <person name="Fujiwara M."/>
            <person name="Mori M."/>
            <person name="Tomita M."/>
            <person name="Arakawa K."/>
        </authorList>
    </citation>
    <scope>NUCLEOTIDE SEQUENCE [LARGE SCALE GENOMIC DNA]</scope>
</reference>
<name>A0A4Y2NAY4_ARAVE</name>
<feature type="region of interest" description="Disordered" evidence="1">
    <location>
        <begin position="1"/>
        <end position="41"/>
    </location>
</feature>
<accession>A0A4Y2NAY4</accession>
<proteinExistence type="predicted"/>
<evidence type="ECO:0000313" key="2">
    <source>
        <dbReference type="EMBL" id="GBN36072.1"/>
    </source>
</evidence>
<protein>
    <submittedName>
        <fullName evidence="2">Uncharacterized protein</fullName>
    </submittedName>
</protein>
<dbReference type="Proteomes" id="UP000499080">
    <property type="component" value="Unassembled WGS sequence"/>
</dbReference>
<evidence type="ECO:0000313" key="3">
    <source>
        <dbReference type="Proteomes" id="UP000499080"/>
    </source>
</evidence>